<reference key="1">
    <citation type="journal article" date="2011" name="Mol. Biol. Evol.">
        <title>Unity in variety -- the pan-genome of the Chlamydiae.</title>
        <authorList>
            <person name="Collingro A."/>
            <person name="Tischler P."/>
            <person name="Weinmaier T."/>
            <person name="Penz T."/>
            <person name="Heinz E."/>
            <person name="Brunham R.C."/>
            <person name="Read T.D."/>
            <person name="Bavoil P.M."/>
            <person name="Sachse K."/>
            <person name="Kahane S."/>
            <person name="Friedman M.G."/>
            <person name="Rattei T."/>
            <person name="Myers G.S.A."/>
            <person name="Horn M."/>
        </authorList>
    </citation>
    <scope>NUCLEOTIDE SEQUENCE</scope>
    <source>
        <strain>Z</strain>
    </source>
</reference>
<accession>F8L5C7</accession>
<protein>
    <recommendedName>
        <fullName evidence="3">Methyltransferase type 11 domain-containing protein</fullName>
    </recommendedName>
</protein>
<dbReference type="STRING" id="331113.SNE_A01410"/>
<dbReference type="RefSeq" id="WP_013942485.1">
    <property type="nucleotide sequence ID" value="NC_015713.1"/>
</dbReference>
<reference evidence="1 2" key="2">
    <citation type="journal article" date="2011" name="Mol. Biol. Evol.">
        <title>Unity in variety--the pan-genome of the Chlamydiae.</title>
        <authorList>
            <person name="Collingro A."/>
            <person name="Tischler P."/>
            <person name="Weinmaier T."/>
            <person name="Penz T."/>
            <person name="Heinz E."/>
            <person name="Brunham R.C."/>
            <person name="Read T.D."/>
            <person name="Bavoil P.M."/>
            <person name="Sachse K."/>
            <person name="Kahane S."/>
            <person name="Friedman M.G."/>
            <person name="Rattei T."/>
            <person name="Myers G.S."/>
            <person name="Horn M."/>
        </authorList>
    </citation>
    <scope>NUCLEOTIDE SEQUENCE [LARGE SCALE GENOMIC DNA]</scope>
    <source>
        <strain evidence="2">ATCC VR-1471 / Z</strain>
    </source>
</reference>
<dbReference type="KEGG" id="sng:SNE_A01410"/>
<dbReference type="EMBL" id="FR872582">
    <property type="protein sequence ID" value="CCB88018.1"/>
    <property type="molecule type" value="Genomic_DNA"/>
</dbReference>
<keyword evidence="2" id="KW-1185">Reference proteome</keyword>
<name>F8L5C7_SIMNZ</name>
<evidence type="ECO:0000313" key="1">
    <source>
        <dbReference type="EMBL" id="CCB88018.1"/>
    </source>
</evidence>
<evidence type="ECO:0000313" key="2">
    <source>
        <dbReference type="Proteomes" id="UP000000496"/>
    </source>
</evidence>
<organism evidence="1 2">
    <name type="scientific">Simkania negevensis (strain ATCC VR-1471 / DSM 27360 / Z)</name>
    <dbReference type="NCBI Taxonomy" id="331113"/>
    <lineage>
        <taxon>Bacteria</taxon>
        <taxon>Pseudomonadati</taxon>
        <taxon>Chlamydiota</taxon>
        <taxon>Chlamydiia</taxon>
        <taxon>Parachlamydiales</taxon>
        <taxon>Simkaniaceae</taxon>
        <taxon>Simkania</taxon>
    </lineage>
</organism>
<evidence type="ECO:0008006" key="3">
    <source>
        <dbReference type="Google" id="ProtNLM"/>
    </source>
</evidence>
<dbReference type="eggNOG" id="COG0500">
    <property type="taxonomic scope" value="Bacteria"/>
</dbReference>
<proteinExistence type="predicted"/>
<dbReference type="AlphaFoldDB" id="F8L5C7"/>
<dbReference type="Proteomes" id="UP000000496">
    <property type="component" value="Chromosome gsn.131"/>
</dbReference>
<dbReference type="HOGENOM" id="CLU_1194242_0_0_0"/>
<gene>
    <name evidence="1" type="ordered locus">SNE_A01410</name>
</gene>
<sequence length="232" mass="27068">MFSRFICLFLLPFISLFANKFEAIRPILDLYDRPITILAIGENELTYEISRTYSATCVIAGSKNIKVLGSDQIIHLKKNFNLKDLQDLNRREHFDLILAFHSLHELDPWKDSLNELFKLGDHLIVEIAPETSIAARENGAIFGIARYLTNLGLTIHLDNSKDDHLLWYCFKPKSVYPHLYTRSKPNGISLATYRKHQGRYPTLEWIKEERKKLPIWKRMSKTFIRTDGKSLF</sequence>